<dbReference type="EMBL" id="JH597761">
    <property type="protein sequence ID" value="EHP70629.1"/>
    <property type="molecule type" value="Genomic_DNA"/>
</dbReference>
<protein>
    <submittedName>
        <fullName evidence="1">Uncharacterized protein</fullName>
    </submittedName>
</protein>
<evidence type="ECO:0000313" key="1">
    <source>
        <dbReference type="EMBL" id="EHP70629.1"/>
    </source>
</evidence>
<dbReference type="HOGENOM" id="CLU_1850668_0_0_2"/>
<dbReference type="AlphaFoldDB" id="H2C308"/>
<evidence type="ECO:0000313" key="2">
    <source>
        <dbReference type="Proteomes" id="UP000003980"/>
    </source>
</evidence>
<dbReference type="Proteomes" id="UP000003980">
    <property type="component" value="Unassembled WGS sequence"/>
</dbReference>
<reference evidence="1 2" key="1">
    <citation type="submission" date="2012-01" db="EMBL/GenBank/DDBJ databases">
        <title>Improved High-Quality Draft sequence of Metallosphaera yellowstonensis MK1.</title>
        <authorList>
            <consortium name="US DOE Joint Genome Institute"/>
            <person name="Lucas S."/>
            <person name="Han J."/>
            <person name="Cheng J.-F."/>
            <person name="Goodwin L."/>
            <person name="Pitluck S."/>
            <person name="Peters L."/>
            <person name="Teshima H."/>
            <person name="Detter J.C."/>
            <person name="Han C."/>
            <person name="Tapia R."/>
            <person name="Land M."/>
            <person name="Hauser L."/>
            <person name="Kyrpides N."/>
            <person name="Kozubal M."/>
            <person name="Macur R.E."/>
            <person name="Jay Z."/>
            <person name="Inskeep W."/>
            <person name="Woyke T."/>
        </authorList>
    </citation>
    <scope>NUCLEOTIDE SEQUENCE [LARGE SCALE GENOMIC DNA]</scope>
    <source>
        <strain evidence="1 2">MK1</strain>
    </source>
</reference>
<dbReference type="STRING" id="671065.MetMK1DRAFT_00011320"/>
<accession>H2C308</accession>
<name>H2C308_9CREN</name>
<gene>
    <name evidence="1" type="ORF">MetMK1DRAFT_00011320</name>
</gene>
<organism evidence="1 2">
    <name type="scientific">Metallosphaera yellowstonensis MK1</name>
    <dbReference type="NCBI Taxonomy" id="671065"/>
    <lineage>
        <taxon>Archaea</taxon>
        <taxon>Thermoproteota</taxon>
        <taxon>Thermoprotei</taxon>
        <taxon>Sulfolobales</taxon>
        <taxon>Sulfolobaceae</taxon>
        <taxon>Metallosphaera</taxon>
    </lineage>
</organism>
<dbReference type="eggNOG" id="arCOG05952">
    <property type="taxonomic scope" value="Archaea"/>
</dbReference>
<keyword evidence="2" id="KW-1185">Reference proteome</keyword>
<sequence length="133" mass="15236">MASEYILRSMRTLKESSDAFNDGDMYYTALRLSETLENMSNVLLSLYGILDISFSPVEVLGFLEISREIDQKVKGIINEIQDLWRQLSALKMLNESPTKAPSVLTRGQEMKLILDRVTSLFDKVQGIFDDFHH</sequence>
<proteinExistence type="predicted"/>